<evidence type="ECO:0000256" key="4">
    <source>
        <dbReference type="ARBA" id="ARBA00022801"/>
    </source>
</evidence>
<dbReference type="CDD" id="cd07016">
    <property type="entry name" value="S14_ClpP_1"/>
    <property type="match status" value="1"/>
</dbReference>
<dbReference type="InterPro" id="IPR023562">
    <property type="entry name" value="ClpP/TepA"/>
</dbReference>
<name>A0A0R1U6D6_9LACO</name>
<dbReference type="PATRIC" id="fig|1423783.4.peg.2454"/>
<gene>
    <name evidence="7" type="ORF">FC50_GL002382</name>
</gene>
<accession>A0A0R1U6D6</accession>
<organism evidence="7 8">
    <name type="scientific">Lacticaseibacillus pantheris DSM 15945 = JCM 12539 = NBRC 106106</name>
    <dbReference type="NCBI Taxonomy" id="1423783"/>
    <lineage>
        <taxon>Bacteria</taxon>
        <taxon>Bacillati</taxon>
        <taxon>Bacillota</taxon>
        <taxon>Bacilli</taxon>
        <taxon>Lactobacillales</taxon>
        <taxon>Lactobacillaceae</taxon>
        <taxon>Lacticaseibacillus</taxon>
    </lineage>
</organism>
<keyword evidence="3 7" id="KW-0645">Protease</keyword>
<dbReference type="InterPro" id="IPR029045">
    <property type="entry name" value="ClpP/crotonase-like_dom_sf"/>
</dbReference>
<dbReference type="EMBL" id="AZFJ01000003">
    <property type="protein sequence ID" value="KRL88622.1"/>
    <property type="molecule type" value="Genomic_DNA"/>
</dbReference>
<dbReference type="PRINTS" id="PR00127">
    <property type="entry name" value="CLPPROTEASEP"/>
</dbReference>
<dbReference type="InterPro" id="IPR001907">
    <property type="entry name" value="ClpP"/>
</dbReference>
<evidence type="ECO:0000256" key="3">
    <source>
        <dbReference type="ARBA" id="ARBA00022670"/>
    </source>
</evidence>
<dbReference type="GO" id="GO:0006515">
    <property type="term" value="P:protein quality control for misfolded or incompletely synthesized proteins"/>
    <property type="evidence" value="ECO:0007669"/>
    <property type="project" value="TreeGrafter"/>
</dbReference>
<dbReference type="Gene3D" id="3.90.226.10">
    <property type="entry name" value="2-enoyl-CoA Hydratase, Chain A, domain 1"/>
    <property type="match status" value="1"/>
</dbReference>
<protein>
    <recommendedName>
        <fullName evidence="6">ATP-dependent Clp protease proteolytic subunit</fullName>
    </recommendedName>
</protein>
<dbReference type="Pfam" id="PF00574">
    <property type="entry name" value="CLP_protease"/>
    <property type="match status" value="1"/>
</dbReference>
<dbReference type="PANTHER" id="PTHR10381:SF70">
    <property type="entry name" value="ATP-DEPENDENT CLP PROTEASE PROTEOLYTIC SUBUNIT"/>
    <property type="match status" value="1"/>
</dbReference>
<dbReference type="NCBIfam" id="NF045542">
    <property type="entry name" value="Clp_rel_HeadMat"/>
    <property type="match status" value="1"/>
</dbReference>
<keyword evidence="8" id="KW-1185">Reference proteome</keyword>
<proteinExistence type="inferred from homology"/>
<sequence length="231" mass="25001">MTIKISGMITNDDDAPIYRDWLGMDVVSPKDVTDNLPDDGSDVDVEINSYGGEVDPAAEIYTALRSYKGNVTTKITSAAYSAASIIAMAGDVVQISPTAQLMIHESSGGAEGNKHAMQRAGNMMDATDKAIANSYAAKSGRPVEDFLDLMAEETWLPAQEAKDLGLVDEIMTFDEPNAAPVTNSARPMLAHDKFERIKALITNQKQNTAPEPSQNALLQRKLAIFYGKEDE</sequence>
<comment type="caution">
    <text evidence="7">The sequence shown here is derived from an EMBL/GenBank/DDBJ whole genome shotgun (WGS) entry which is preliminary data.</text>
</comment>
<evidence type="ECO:0000313" key="8">
    <source>
        <dbReference type="Proteomes" id="UP000051922"/>
    </source>
</evidence>
<evidence type="ECO:0000256" key="5">
    <source>
        <dbReference type="ARBA" id="ARBA00022825"/>
    </source>
</evidence>
<evidence type="ECO:0000313" key="7">
    <source>
        <dbReference type="EMBL" id="KRL88622.1"/>
    </source>
</evidence>
<evidence type="ECO:0000256" key="1">
    <source>
        <dbReference type="ARBA" id="ARBA00007039"/>
    </source>
</evidence>
<dbReference type="GO" id="GO:0009368">
    <property type="term" value="C:endopeptidase Clp complex"/>
    <property type="evidence" value="ECO:0007669"/>
    <property type="project" value="TreeGrafter"/>
</dbReference>
<dbReference type="RefSeq" id="WP_056956089.1">
    <property type="nucleotide sequence ID" value="NZ_AZFJ01000003.1"/>
</dbReference>
<dbReference type="OrthoDB" id="9806592at2"/>
<dbReference type="STRING" id="1423783.FC50_GL002382"/>
<evidence type="ECO:0000256" key="6">
    <source>
        <dbReference type="RuleBase" id="RU003567"/>
    </source>
</evidence>
<dbReference type="GO" id="GO:0004176">
    <property type="term" value="F:ATP-dependent peptidase activity"/>
    <property type="evidence" value="ECO:0007669"/>
    <property type="project" value="InterPro"/>
</dbReference>
<keyword evidence="5" id="KW-0720">Serine protease</keyword>
<reference evidence="7 8" key="1">
    <citation type="journal article" date="2015" name="Genome Announc.">
        <title>Expanding the biotechnology potential of lactobacilli through comparative genomics of 213 strains and associated genera.</title>
        <authorList>
            <person name="Sun Z."/>
            <person name="Harris H.M."/>
            <person name="McCann A."/>
            <person name="Guo C."/>
            <person name="Argimon S."/>
            <person name="Zhang W."/>
            <person name="Yang X."/>
            <person name="Jeffery I.B."/>
            <person name="Cooney J.C."/>
            <person name="Kagawa T.F."/>
            <person name="Liu W."/>
            <person name="Song Y."/>
            <person name="Salvetti E."/>
            <person name="Wrobel A."/>
            <person name="Rasinkangas P."/>
            <person name="Parkhill J."/>
            <person name="Rea M.C."/>
            <person name="O'Sullivan O."/>
            <person name="Ritari J."/>
            <person name="Douillard F.P."/>
            <person name="Paul Ross R."/>
            <person name="Yang R."/>
            <person name="Briner A.E."/>
            <person name="Felis G.E."/>
            <person name="de Vos W.M."/>
            <person name="Barrangou R."/>
            <person name="Klaenhammer T.R."/>
            <person name="Caufield P.W."/>
            <person name="Cui Y."/>
            <person name="Zhang H."/>
            <person name="O'Toole P.W."/>
        </authorList>
    </citation>
    <scope>NUCLEOTIDE SEQUENCE [LARGE SCALE GENOMIC DNA]</scope>
    <source>
        <strain evidence="7 8">DSM 15945</strain>
    </source>
</reference>
<dbReference type="GO" id="GO:0051117">
    <property type="term" value="F:ATPase binding"/>
    <property type="evidence" value="ECO:0007669"/>
    <property type="project" value="TreeGrafter"/>
</dbReference>
<dbReference type="PANTHER" id="PTHR10381">
    <property type="entry name" value="ATP-DEPENDENT CLP PROTEASE PROTEOLYTIC SUBUNIT"/>
    <property type="match status" value="1"/>
</dbReference>
<dbReference type="AlphaFoldDB" id="A0A0R1U6D6"/>
<dbReference type="SUPFAM" id="SSF52096">
    <property type="entry name" value="ClpP/crotonase"/>
    <property type="match status" value="1"/>
</dbReference>
<dbReference type="Proteomes" id="UP000051922">
    <property type="component" value="Unassembled WGS sequence"/>
</dbReference>
<evidence type="ECO:0000256" key="2">
    <source>
        <dbReference type="ARBA" id="ARBA00022490"/>
    </source>
</evidence>
<dbReference type="GO" id="GO:0004252">
    <property type="term" value="F:serine-type endopeptidase activity"/>
    <property type="evidence" value="ECO:0007669"/>
    <property type="project" value="InterPro"/>
</dbReference>
<keyword evidence="2" id="KW-0963">Cytoplasm</keyword>
<keyword evidence="4" id="KW-0378">Hydrolase</keyword>
<comment type="similarity">
    <text evidence="1 6">Belongs to the peptidase S14 family.</text>
</comment>